<reference evidence="3 4" key="1">
    <citation type="submission" date="2019-06" db="EMBL/GenBank/DDBJ databases">
        <authorList>
            <person name="Meng X."/>
        </authorList>
    </citation>
    <scope>NUCLEOTIDE SEQUENCE [LARGE SCALE GENOMIC DNA]</scope>
    <source>
        <strain evidence="3 4">M625</strain>
    </source>
</reference>
<gene>
    <name evidence="3" type="ORF">FHK87_01045</name>
</gene>
<feature type="transmembrane region" description="Helical" evidence="1">
    <location>
        <begin position="404"/>
        <end position="433"/>
    </location>
</feature>
<feature type="transmembrane region" description="Helical" evidence="1">
    <location>
        <begin position="106"/>
        <end position="130"/>
    </location>
</feature>
<organism evidence="3 4">
    <name type="scientific">Aquimarina algicola</name>
    <dbReference type="NCBI Taxonomy" id="2589995"/>
    <lineage>
        <taxon>Bacteria</taxon>
        <taxon>Pseudomonadati</taxon>
        <taxon>Bacteroidota</taxon>
        <taxon>Flavobacteriia</taxon>
        <taxon>Flavobacteriales</taxon>
        <taxon>Flavobacteriaceae</taxon>
        <taxon>Aquimarina</taxon>
    </lineage>
</organism>
<feature type="transmembrane region" description="Helical" evidence="1">
    <location>
        <begin position="180"/>
        <end position="200"/>
    </location>
</feature>
<dbReference type="Proteomes" id="UP000315540">
    <property type="component" value="Unassembled WGS sequence"/>
</dbReference>
<keyword evidence="1" id="KW-0472">Membrane</keyword>
<feature type="transmembrane region" description="Helical" evidence="1">
    <location>
        <begin position="150"/>
        <end position="173"/>
    </location>
</feature>
<dbReference type="SUPFAM" id="SSF55486">
    <property type="entry name" value="Metalloproteases ('zincins'), catalytic domain"/>
    <property type="match status" value="1"/>
</dbReference>
<feature type="transmembrane region" description="Helical" evidence="1">
    <location>
        <begin position="248"/>
        <end position="268"/>
    </location>
</feature>
<dbReference type="Gene3D" id="1.10.390.10">
    <property type="entry name" value="Neutral Protease Domain 2"/>
    <property type="match status" value="1"/>
</dbReference>
<dbReference type="EMBL" id="VFWZ01000001">
    <property type="protein sequence ID" value="TPN88830.1"/>
    <property type="molecule type" value="Genomic_DNA"/>
</dbReference>
<feature type="transmembrane region" description="Helical" evidence="1">
    <location>
        <begin position="55"/>
        <end position="75"/>
    </location>
</feature>
<feature type="transmembrane region" description="Helical" evidence="1">
    <location>
        <begin position="570"/>
        <end position="590"/>
    </location>
</feature>
<comment type="caution">
    <text evidence="3">The sequence shown here is derived from an EMBL/GenBank/DDBJ whole genome shotgun (WGS) entry which is preliminary data.</text>
</comment>
<dbReference type="GO" id="GO:0008270">
    <property type="term" value="F:zinc ion binding"/>
    <property type="evidence" value="ECO:0007669"/>
    <property type="project" value="InterPro"/>
</dbReference>
<dbReference type="GO" id="GO:0016020">
    <property type="term" value="C:membrane"/>
    <property type="evidence" value="ECO:0007669"/>
    <property type="project" value="TreeGrafter"/>
</dbReference>
<keyword evidence="1" id="KW-1133">Transmembrane helix</keyword>
<evidence type="ECO:0000313" key="4">
    <source>
        <dbReference type="Proteomes" id="UP000315540"/>
    </source>
</evidence>
<dbReference type="GO" id="GO:0005615">
    <property type="term" value="C:extracellular space"/>
    <property type="evidence" value="ECO:0007669"/>
    <property type="project" value="TreeGrafter"/>
</dbReference>
<dbReference type="GO" id="GO:0005737">
    <property type="term" value="C:cytoplasm"/>
    <property type="evidence" value="ECO:0007669"/>
    <property type="project" value="TreeGrafter"/>
</dbReference>
<dbReference type="GO" id="GO:0043171">
    <property type="term" value="P:peptide catabolic process"/>
    <property type="evidence" value="ECO:0007669"/>
    <property type="project" value="TreeGrafter"/>
</dbReference>
<dbReference type="PANTHER" id="PTHR11533">
    <property type="entry name" value="PROTEASE M1 ZINC METALLOPROTEASE"/>
    <property type="match status" value="1"/>
</dbReference>
<dbReference type="InterPro" id="IPR050344">
    <property type="entry name" value="Peptidase_M1_aminopeptidases"/>
</dbReference>
<feature type="domain" description="Peptidase M1 membrane alanine aminopeptidase" evidence="2">
    <location>
        <begin position="882"/>
        <end position="1089"/>
    </location>
</feature>
<dbReference type="OrthoDB" id="100605at2"/>
<accession>A0A504JR57</accession>
<proteinExistence type="predicted"/>
<feature type="transmembrane region" description="Helical" evidence="1">
    <location>
        <begin position="314"/>
        <end position="341"/>
    </location>
</feature>
<evidence type="ECO:0000256" key="1">
    <source>
        <dbReference type="SAM" id="Phobius"/>
    </source>
</evidence>
<sequence length="1208" mass="138775">MFRTFFFKEILTGLKSPMLYIFLFLFTLITTVGITNENITLGGAVGNTLKNAPHIMTFYVGRLSLFGLLIATAYFNNAALRDYHHNFNNIIFSTPIRKINYFFGRFFGALVLAIIPLLGVFLGFIIGTNLGVESGMIPSDRMGVLYAEAFINNFLLFILPNMFIAGAIIFAVANTWKSTIFSFIATIVIIVGYLISGAFLQDISTENLAALTDVLGINAYTVDSKYYTSIEKNTTIISFNGLLFWNRIVWISVGVIMLLISYLSLSFTKKNQKVTKIKKESNHSKATETFHFPVVKTMFKLKTVRAQFISLFKVNFYVLFTSNTFKIMLLLGALTLLNKLINGFEYYGLQSYPVTHKILDFSRPISMVVGMIMLVFFSGELVWRERNNHINGVIDGTPHHSFTILFAKLFALISINVVFDLFLILISIFYQLVNGYTNPEIEVYVLDFLYSGLPFYITWAFIFMALQIFINHKYLAYFVSVLLLFLFEFIIIDTLGIRSYMLNLGFTPDYTYSDMNGFGAVLIAKNWFSLYWILFGIILTTFASTFWVRGVSKGIRNRWTSARKQFTKTYVRYTVIVTVVFITVSSFTYYNTQILNSYHTEDELKAMQVSYEKKYKKYEGILQPKITAIDYNVAMYPNERNVKVNAKLTIQNKGTTPIDSLHYSLIDFMGFGTDGMTLKKSNWKKKVTIPNAALLHDDTALGYQIFKLHKALLPNETIDIELKANYSSQGFENTVSNIRVAQNGTFFDSSDILPVFGYEVVNEITDINDRNSNGLPPQRGMNVLEDQNARGENYVSRGLSDWVDISTIISTTSDQIAVAPGALEKQWKEKNRSYFKYKNDHSSLNFTNFMSARYEVARKKWNGTAIEVYYDKAHAYNIDIMLNAVEKALQYYTQNFGPYFHKQARVVEIPRYYNFAQAFPGTMPYTEGGGFITNLSNTEDYNIIHSTIAHEIAHQYWAHQVVGANVQGSTMLSESFAEYSSLMVMKNELKDPIKMKRFLTYDFERYLKGRGTENEEEKPLYKVENQAYIHYGKGSLILYALQEYIGEDKVNEALQNFLKAYAYKDAPYPTTSDFIDNYLEPQVPEHLKYLLTDWFKKITLYDYSLEEATYTLKENGKYEVTMSINATKFNVDSTGKEHEVPQHDWVEIGFYKDAEEKELLFTKKVLFTENQMNFTFEVDILPVKVAIDPKRLLIERVIDDNVKDVSKM</sequence>
<dbReference type="PANTHER" id="PTHR11533:SF174">
    <property type="entry name" value="PUROMYCIN-SENSITIVE AMINOPEPTIDASE-RELATED"/>
    <property type="match status" value="1"/>
</dbReference>
<dbReference type="AlphaFoldDB" id="A0A504JR57"/>
<dbReference type="GO" id="GO:0070006">
    <property type="term" value="F:metalloaminopeptidase activity"/>
    <property type="evidence" value="ECO:0007669"/>
    <property type="project" value="TreeGrafter"/>
</dbReference>
<feature type="transmembrane region" description="Helical" evidence="1">
    <location>
        <begin position="18"/>
        <end position="35"/>
    </location>
</feature>
<dbReference type="RefSeq" id="WP_140588746.1">
    <property type="nucleotide sequence ID" value="NZ_VFWZ01000001.1"/>
</dbReference>
<evidence type="ECO:0000313" key="3">
    <source>
        <dbReference type="EMBL" id="TPN88830.1"/>
    </source>
</evidence>
<dbReference type="InterPro" id="IPR027268">
    <property type="entry name" value="Peptidase_M4/M1_CTD_sf"/>
</dbReference>
<keyword evidence="4" id="KW-1185">Reference proteome</keyword>
<dbReference type="Pfam" id="PF01433">
    <property type="entry name" value="Peptidase_M1"/>
    <property type="match status" value="1"/>
</dbReference>
<evidence type="ECO:0000259" key="2">
    <source>
        <dbReference type="Pfam" id="PF01433"/>
    </source>
</evidence>
<dbReference type="GO" id="GO:0042277">
    <property type="term" value="F:peptide binding"/>
    <property type="evidence" value="ECO:0007669"/>
    <property type="project" value="TreeGrafter"/>
</dbReference>
<protein>
    <recommendedName>
        <fullName evidence="2">Peptidase M1 membrane alanine aminopeptidase domain-containing protein</fullName>
    </recommendedName>
</protein>
<name>A0A504JR57_9FLAO</name>
<feature type="transmembrane region" description="Helical" evidence="1">
    <location>
        <begin position="477"/>
        <end position="497"/>
    </location>
</feature>
<keyword evidence="1" id="KW-0812">Transmembrane</keyword>
<dbReference type="InterPro" id="IPR014782">
    <property type="entry name" value="Peptidase_M1_dom"/>
</dbReference>
<feature type="transmembrane region" description="Helical" evidence="1">
    <location>
        <begin position="530"/>
        <end position="549"/>
    </location>
</feature>
<feature type="transmembrane region" description="Helical" evidence="1">
    <location>
        <begin position="361"/>
        <end position="383"/>
    </location>
</feature>